<dbReference type="OrthoDB" id="4062651at2759"/>
<dbReference type="EC" id="2.7.12.2" evidence="6"/>
<dbReference type="PANTHER" id="PTHR48013">
    <property type="entry name" value="DUAL SPECIFICITY MITOGEN-ACTIVATED PROTEIN KINASE KINASE 5-RELATED"/>
    <property type="match status" value="1"/>
</dbReference>
<comment type="catalytic activity">
    <reaction evidence="8">
        <text>L-threonyl-[protein] + ATP = O-phospho-L-threonyl-[protein] + ADP + H(+)</text>
        <dbReference type="Rhea" id="RHEA:46608"/>
        <dbReference type="Rhea" id="RHEA-COMP:11060"/>
        <dbReference type="Rhea" id="RHEA-COMP:11605"/>
        <dbReference type="ChEBI" id="CHEBI:15378"/>
        <dbReference type="ChEBI" id="CHEBI:30013"/>
        <dbReference type="ChEBI" id="CHEBI:30616"/>
        <dbReference type="ChEBI" id="CHEBI:61977"/>
        <dbReference type="ChEBI" id="CHEBI:456216"/>
        <dbReference type="EC" id="2.7.12.2"/>
    </reaction>
</comment>
<evidence type="ECO:0000256" key="1">
    <source>
        <dbReference type="ARBA" id="ARBA00022679"/>
    </source>
</evidence>
<dbReference type="Gene3D" id="1.10.510.10">
    <property type="entry name" value="Transferase(Phosphotransferase) domain 1"/>
    <property type="match status" value="1"/>
</dbReference>
<comment type="catalytic activity">
    <reaction evidence="9">
        <text>L-tyrosyl-[protein] + ATP = O-phospho-L-tyrosyl-[protein] + ADP + H(+)</text>
        <dbReference type="Rhea" id="RHEA:10596"/>
        <dbReference type="Rhea" id="RHEA-COMP:10136"/>
        <dbReference type="Rhea" id="RHEA-COMP:20101"/>
        <dbReference type="ChEBI" id="CHEBI:15378"/>
        <dbReference type="ChEBI" id="CHEBI:30616"/>
        <dbReference type="ChEBI" id="CHEBI:46858"/>
        <dbReference type="ChEBI" id="CHEBI:61978"/>
        <dbReference type="ChEBI" id="CHEBI:456216"/>
        <dbReference type="EC" id="2.7.12.2"/>
    </reaction>
</comment>
<keyword evidence="12" id="KW-1185">Reference proteome</keyword>
<keyword evidence="1" id="KW-0808">Transferase</keyword>
<evidence type="ECO:0000256" key="4">
    <source>
        <dbReference type="ARBA" id="ARBA00022840"/>
    </source>
</evidence>
<name>A0A9P4H191_9PLEO</name>
<feature type="domain" description="Protein kinase" evidence="10">
    <location>
        <begin position="141"/>
        <end position="412"/>
    </location>
</feature>
<sequence>MTGPAVHVHHHDGQGVGDLDKALGIWFPPGLPAQSNFSESDIKGVVDVLRRHRKDSWCHTPRLYITLRLIGHLDTIDSFLDAGLSDVSFPFSNNTLPGALRDPKSRSDFLERQRGVLTKGLDLEKEDGRHRHVASTEDTPFEKLEELGQAAYGYVDRVRSNITYRKYARKLIPRGRTFRKDRSVLRDFERELATLKKLSHDHVVELIGSYTDPKYVGIIMSPVADRNLDDFLDRDYIPIEDLSFLQTFHGCLANALRYLHDNHVRHKEIKPQKVLVKGHHVYLTDFGLSLDWSNTGASTTSGPSSKTLRYCAPEVAHNQPRNSISDIWSLGCVFLEIATTICGKTVIDLMQYLQAHEAQSTCYHANLGAVNQWIFVSTLGNGGTSWQPFEWIQSIIVSEPENRLAAAALCDE</sequence>
<organism evidence="11 12">
    <name type="scientific">Setomelanomma holmii</name>
    <dbReference type="NCBI Taxonomy" id="210430"/>
    <lineage>
        <taxon>Eukaryota</taxon>
        <taxon>Fungi</taxon>
        <taxon>Dikarya</taxon>
        <taxon>Ascomycota</taxon>
        <taxon>Pezizomycotina</taxon>
        <taxon>Dothideomycetes</taxon>
        <taxon>Pleosporomycetidae</taxon>
        <taxon>Pleosporales</taxon>
        <taxon>Pleosporineae</taxon>
        <taxon>Phaeosphaeriaceae</taxon>
        <taxon>Setomelanomma</taxon>
    </lineage>
</organism>
<keyword evidence="3 11" id="KW-0418">Kinase</keyword>
<evidence type="ECO:0000256" key="5">
    <source>
        <dbReference type="ARBA" id="ARBA00038035"/>
    </source>
</evidence>
<dbReference type="PROSITE" id="PS50011">
    <property type="entry name" value="PROTEIN_KINASE_DOM"/>
    <property type="match status" value="1"/>
</dbReference>
<dbReference type="GO" id="GO:0005524">
    <property type="term" value="F:ATP binding"/>
    <property type="evidence" value="ECO:0007669"/>
    <property type="project" value="UniProtKB-KW"/>
</dbReference>
<comment type="catalytic activity">
    <reaction evidence="7">
        <text>L-seryl-[protein] + ATP = O-phospho-L-seryl-[protein] + ADP + H(+)</text>
        <dbReference type="Rhea" id="RHEA:17989"/>
        <dbReference type="Rhea" id="RHEA-COMP:9863"/>
        <dbReference type="Rhea" id="RHEA-COMP:11604"/>
        <dbReference type="ChEBI" id="CHEBI:15378"/>
        <dbReference type="ChEBI" id="CHEBI:29999"/>
        <dbReference type="ChEBI" id="CHEBI:30616"/>
        <dbReference type="ChEBI" id="CHEBI:83421"/>
        <dbReference type="ChEBI" id="CHEBI:456216"/>
        <dbReference type="EC" id="2.7.12.2"/>
    </reaction>
</comment>
<dbReference type="GO" id="GO:0004708">
    <property type="term" value="F:MAP kinase kinase activity"/>
    <property type="evidence" value="ECO:0007669"/>
    <property type="project" value="UniProtKB-EC"/>
</dbReference>
<comment type="similarity">
    <text evidence="5">Belongs to the protein kinase superfamily. STE Ser/Thr protein kinase family. MAP kinase kinase subfamily.</text>
</comment>
<evidence type="ECO:0000256" key="9">
    <source>
        <dbReference type="ARBA" id="ARBA00051693"/>
    </source>
</evidence>
<dbReference type="AlphaFoldDB" id="A0A9P4H191"/>
<dbReference type="Proteomes" id="UP000799777">
    <property type="component" value="Unassembled WGS sequence"/>
</dbReference>
<reference evidence="11" key="1">
    <citation type="journal article" date="2020" name="Stud. Mycol.">
        <title>101 Dothideomycetes genomes: a test case for predicting lifestyles and emergence of pathogens.</title>
        <authorList>
            <person name="Haridas S."/>
            <person name="Albert R."/>
            <person name="Binder M."/>
            <person name="Bloem J."/>
            <person name="Labutti K."/>
            <person name="Salamov A."/>
            <person name="Andreopoulos B."/>
            <person name="Baker S."/>
            <person name="Barry K."/>
            <person name="Bills G."/>
            <person name="Bluhm B."/>
            <person name="Cannon C."/>
            <person name="Castanera R."/>
            <person name="Culley D."/>
            <person name="Daum C."/>
            <person name="Ezra D."/>
            <person name="Gonzalez J."/>
            <person name="Henrissat B."/>
            <person name="Kuo A."/>
            <person name="Liang C."/>
            <person name="Lipzen A."/>
            <person name="Lutzoni F."/>
            <person name="Magnuson J."/>
            <person name="Mondo S."/>
            <person name="Nolan M."/>
            <person name="Ohm R."/>
            <person name="Pangilinan J."/>
            <person name="Park H.-J."/>
            <person name="Ramirez L."/>
            <person name="Alfaro M."/>
            <person name="Sun H."/>
            <person name="Tritt A."/>
            <person name="Yoshinaga Y."/>
            <person name="Zwiers L.-H."/>
            <person name="Turgeon B."/>
            <person name="Goodwin S."/>
            <person name="Spatafora J."/>
            <person name="Crous P."/>
            <person name="Grigoriev I."/>
        </authorList>
    </citation>
    <scope>NUCLEOTIDE SEQUENCE</scope>
    <source>
        <strain evidence="11">CBS 110217</strain>
    </source>
</reference>
<dbReference type="CDD" id="cd00180">
    <property type="entry name" value="PKc"/>
    <property type="match status" value="1"/>
</dbReference>
<evidence type="ECO:0000259" key="10">
    <source>
        <dbReference type="PROSITE" id="PS50011"/>
    </source>
</evidence>
<gene>
    <name evidence="11" type="ORF">EK21DRAFT_116473</name>
</gene>
<keyword evidence="2" id="KW-0547">Nucleotide-binding</keyword>
<evidence type="ECO:0000313" key="11">
    <source>
        <dbReference type="EMBL" id="KAF2025765.1"/>
    </source>
</evidence>
<dbReference type="InterPro" id="IPR000719">
    <property type="entry name" value="Prot_kinase_dom"/>
</dbReference>
<comment type="caution">
    <text evidence="11">The sequence shown here is derived from an EMBL/GenBank/DDBJ whole genome shotgun (WGS) entry which is preliminary data.</text>
</comment>
<dbReference type="Pfam" id="PF00069">
    <property type="entry name" value="Pkinase"/>
    <property type="match status" value="1"/>
</dbReference>
<evidence type="ECO:0000256" key="6">
    <source>
        <dbReference type="ARBA" id="ARBA00038999"/>
    </source>
</evidence>
<evidence type="ECO:0000313" key="12">
    <source>
        <dbReference type="Proteomes" id="UP000799777"/>
    </source>
</evidence>
<evidence type="ECO:0000256" key="2">
    <source>
        <dbReference type="ARBA" id="ARBA00022741"/>
    </source>
</evidence>
<dbReference type="EMBL" id="ML978257">
    <property type="protein sequence ID" value="KAF2025765.1"/>
    <property type="molecule type" value="Genomic_DNA"/>
</dbReference>
<protein>
    <recommendedName>
        <fullName evidence="6">mitogen-activated protein kinase kinase</fullName>
        <ecNumber evidence="6">2.7.12.2</ecNumber>
    </recommendedName>
</protein>
<dbReference type="PANTHER" id="PTHR48013:SF9">
    <property type="entry name" value="DUAL SPECIFICITY MITOGEN-ACTIVATED PROTEIN KINASE KINASE 5"/>
    <property type="match status" value="1"/>
</dbReference>
<evidence type="ECO:0000256" key="3">
    <source>
        <dbReference type="ARBA" id="ARBA00022777"/>
    </source>
</evidence>
<accession>A0A9P4H191</accession>
<proteinExistence type="inferred from homology"/>
<evidence type="ECO:0000256" key="8">
    <source>
        <dbReference type="ARBA" id="ARBA00049299"/>
    </source>
</evidence>
<evidence type="ECO:0000256" key="7">
    <source>
        <dbReference type="ARBA" id="ARBA00049014"/>
    </source>
</evidence>
<dbReference type="InterPro" id="IPR011009">
    <property type="entry name" value="Kinase-like_dom_sf"/>
</dbReference>
<dbReference type="SUPFAM" id="SSF56112">
    <property type="entry name" value="Protein kinase-like (PK-like)"/>
    <property type="match status" value="1"/>
</dbReference>
<keyword evidence="4" id="KW-0067">ATP-binding</keyword>